<feature type="domain" description="Bacterial surface antigen (D15)" evidence="4">
    <location>
        <begin position="667"/>
        <end position="818"/>
    </location>
</feature>
<protein>
    <submittedName>
        <fullName evidence="5">BamA/TamA family outer membrane protein</fullName>
    </submittedName>
</protein>
<evidence type="ECO:0000256" key="3">
    <source>
        <dbReference type="SAM" id="SignalP"/>
    </source>
</evidence>
<keyword evidence="3" id="KW-0732">Signal</keyword>
<keyword evidence="2" id="KW-0472">Membrane</keyword>
<reference evidence="5 6" key="1">
    <citation type="submission" date="2024-03" db="EMBL/GenBank/DDBJ databases">
        <authorList>
            <person name="Cao K."/>
        </authorList>
    </citation>
    <scope>NUCLEOTIDE SEQUENCE [LARGE SCALE GENOMIC DNA]</scope>
    <source>
        <strain evidence="5 6">MCCC 1K00696</strain>
    </source>
</reference>
<dbReference type="Gene3D" id="2.40.160.50">
    <property type="entry name" value="membrane protein fhac: a member of the omp85/tpsb transporter family"/>
    <property type="match status" value="1"/>
</dbReference>
<evidence type="ECO:0000313" key="5">
    <source>
        <dbReference type="EMBL" id="WYW55102.1"/>
    </source>
</evidence>
<evidence type="ECO:0000256" key="2">
    <source>
        <dbReference type="ARBA" id="ARBA00023136"/>
    </source>
</evidence>
<accession>A0ABZ2TV56</accession>
<organism evidence="5 6">
    <name type="scientific">Polaribacter marinaquae</name>
    <dbReference type="NCBI Taxonomy" id="1642819"/>
    <lineage>
        <taxon>Bacteria</taxon>
        <taxon>Pseudomonadati</taxon>
        <taxon>Bacteroidota</taxon>
        <taxon>Flavobacteriia</taxon>
        <taxon>Flavobacteriales</taxon>
        <taxon>Flavobacteriaceae</taxon>
    </lineage>
</organism>
<dbReference type="Pfam" id="PF01103">
    <property type="entry name" value="Omp85"/>
    <property type="match status" value="1"/>
</dbReference>
<comment type="subcellular location">
    <subcellularLocation>
        <location evidence="1">Membrane</location>
    </subcellularLocation>
</comment>
<evidence type="ECO:0000256" key="1">
    <source>
        <dbReference type="ARBA" id="ARBA00004370"/>
    </source>
</evidence>
<feature type="signal peptide" evidence="3">
    <location>
        <begin position="1"/>
        <end position="38"/>
    </location>
</feature>
<sequence>MKNTIFDVKCIAKVMKKLSFYFLLVLFLTACNSTKHVAEDKQMLTQNYIFVDSVKNKSADLQKYVLQKPNPRLLGLPFGLYFHNIGNHNKPKTPTEWGLKHPKKYNFIKNIFSEKQSIAYANAFISLNNWFLNYDAPVILSESKANRTADNLWAFYKTQGYFDSKIKTVIDRDSTDKKAIVSYYINKGEPTLLDSIKLKIESPVLDSIYKDSKIKSLLVSGNQYNDKVFRKEASNVVKLFKNSGIYYFSESALGFYVDSTRTDHKTNVEFLIAKDRFKEKDGVYEKKDYKVHKVSKINVVTDYSYTKKEEVYKDSVNYNGINFLAIDKLKYNPKYLSQSIFFKSGDVYKDTLSNLTRNHLKSLKNFKSTNISFSPIEGTDDELKMDIFLSPKEKYTLGFETELTHSNIRNIGSSAKFSLTNRNAFKGAELLKFSFLGSYFNANNGPGWEIGADASLEFPRLVAPFGLDKLVPKRMSPRTLFSLGSSFQKNIGLDRQTFTILSDYKWQYNSKKTIQLEIFNTQYIQNLNVNRFFDIYGSEFTNLNNVAEIYDQENNTSFWPLATDLENQASESLAFIRSVASNAGFRNSNPNDFNTVLNIQNRYNIVTSDFLIPTLAYSFTYNSQSDFKDNNFSFFKLRVSNSGNILGVFSKDYNANGKKTFLKIPLAQYFKTDLEYKQFWDVGLNSVFGFRTFLGAILTYDNSDIPFTRSYFAGGSNDIRAWQTYELGPGSRNSGLEFNVGSLKFLSSAEYRFNLIGSFKGALFVDAGNIWDISDAEFVDEDAKFNSLSSLKDIAIGSGMGVRYDLNFFVLRFDVGFKTYEPYLEGGKWFKNYNFASAVYNIGINYPF</sequence>
<proteinExistence type="predicted"/>
<dbReference type="PROSITE" id="PS51257">
    <property type="entry name" value="PROKAR_LIPOPROTEIN"/>
    <property type="match status" value="1"/>
</dbReference>
<evidence type="ECO:0000259" key="4">
    <source>
        <dbReference type="Pfam" id="PF01103"/>
    </source>
</evidence>
<gene>
    <name evidence="5" type="ORF">WG950_11240</name>
</gene>
<dbReference type="Proteomes" id="UP001491088">
    <property type="component" value="Chromosome"/>
</dbReference>
<name>A0ABZ2TV56_9FLAO</name>
<keyword evidence="6" id="KW-1185">Reference proteome</keyword>
<dbReference type="RefSeq" id="WP_340932413.1">
    <property type="nucleotide sequence ID" value="NZ_CP150496.1"/>
</dbReference>
<evidence type="ECO:0000313" key="6">
    <source>
        <dbReference type="Proteomes" id="UP001491088"/>
    </source>
</evidence>
<dbReference type="InterPro" id="IPR000184">
    <property type="entry name" value="Bac_surfAg_D15"/>
</dbReference>
<feature type="chain" id="PRO_5047236182" evidence="3">
    <location>
        <begin position="39"/>
        <end position="848"/>
    </location>
</feature>
<dbReference type="EMBL" id="CP150496">
    <property type="protein sequence ID" value="WYW55102.1"/>
    <property type="molecule type" value="Genomic_DNA"/>
</dbReference>